<accession>A0A7S0ZZY0</accession>
<dbReference type="CDD" id="cd00052">
    <property type="entry name" value="EH"/>
    <property type="match status" value="1"/>
</dbReference>
<organism evidence="5">
    <name type="scientific">Noctiluca scintillans</name>
    <name type="common">Sea sparkle</name>
    <name type="synonym">Red tide dinoflagellate</name>
    <dbReference type="NCBI Taxonomy" id="2966"/>
    <lineage>
        <taxon>Eukaryota</taxon>
        <taxon>Sar</taxon>
        <taxon>Alveolata</taxon>
        <taxon>Dinophyceae</taxon>
        <taxon>Noctilucales</taxon>
        <taxon>Noctilucaceae</taxon>
        <taxon>Noctiluca</taxon>
    </lineage>
</organism>
<dbReference type="PROSITE" id="PS00018">
    <property type="entry name" value="EF_HAND_1"/>
    <property type="match status" value="1"/>
</dbReference>
<feature type="region of interest" description="Disordered" evidence="2">
    <location>
        <begin position="224"/>
        <end position="248"/>
    </location>
</feature>
<evidence type="ECO:0000259" key="3">
    <source>
        <dbReference type="PROSITE" id="PS50031"/>
    </source>
</evidence>
<dbReference type="GO" id="GO:0005509">
    <property type="term" value="F:calcium ion binding"/>
    <property type="evidence" value="ECO:0007669"/>
    <property type="project" value="InterPro"/>
</dbReference>
<feature type="domain" description="EH" evidence="3">
    <location>
        <begin position="132"/>
        <end position="219"/>
    </location>
</feature>
<dbReference type="Pfam" id="PF12763">
    <property type="entry name" value="EH"/>
    <property type="match status" value="2"/>
</dbReference>
<feature type="compositionally biased region" description="Basic and acidic residues" evidence="2">
    <location>
        <begin position="696"/>
        <end position="705"/>
    </location>
</feature>
<dbReference type="GO" id="GO:0005886">
    <property type="term" value="C:plasma membrane"/>
    <property type="evidence" value="ECO:0007669"/>
    <property type="project" value="TreeGrafter"/>
</dbReference>
<feature type="region of interest" description="Disordered" evidence="2">
    <location>
        <begin position="390"/>
        <end position="483"/>
    </location>
</feature>
<gene>
    <name evidence="5" type="ORF">NSCI0253_LOCUS12028</name>
</gene>
<dbReference type="PANTHER" id="PTHR11216:SF174">
    <property type="entry name" value="GH06923P"/>
    <property type="match status" value="1"/>
</dbReference>
<dbReference type="PANTHER" id="PTHR11216">
    <property type="entry name" value="EH DOMAIN"/>
    <property type="match status" value="1"/>
</dbReference>
<reference evidence="5" key="1">
    <citation type="submission" date="2021-01" db="EMBL/GenBank/DDBJ databases">
        <authorList>
            <person name="Corre E."/>
            <person name="Pelletier E."/>
            <person name="Niang G."/>
            <person name="Scheremetjew M."/>
            <person name="Finn R."/>
            <person name="Kale V."/>
            <person name="Holt S."/>
            <person name="Cochrane G."/>
            <person name="Meng A."/>
            <person name="Brown T."/>
            <person name="Cohen L."/>
        </authorList>
    </citation>
    <scope>NUCLEOTIDE SEQUENCE</scope>
</reference>
<evidence type="ECO:0000256" key="1">
    <source>
        <dbReference type="ARBA" id="ARBA00022837"/>
    </source>
</evidence>
<feature type="compositionally biased region" description="Basic and acidic residues" evidence="2">
    <location>
        <begin position="740"/>
        <end position="774"/>
    </location>
</feature>
<feature type="compositionally biased region" description="Polar residues" evidence="2">
    <location>
        <begin position="396"/>
        <end position="408"/>
    </location>
</feature>
<dbReference type="InterPro" id="IPR018247">
    <property type="entry name" value="EF_Hand_1_Ca_BS"/>
</dbReference>
<feature type="domain" description="EH" evidence="3">
    <location>
        <begin position="293"/>
        <end position="378"/>
    </location>
</feature>
<dbReference type="InterPro" id="IPR000261">
    <property type="entry name" value="EH_dom"/>
</dbReference>
<dbReference type="SMART" id="SM00027">
    <property type="entry name" value="EH"/>
    <property type="match status" value="2"/>
</dbReference>
<feature type="compositionally biased region" description="Basic and acidic residues" evidence="2">
    <location>
        <begin position="720"/>
        <end position="732"/>
    </location>
</feature>
<dbReference type="InterPro" id="IPR011992">
    <property type="entry name" value="EF-hand-dom_pair"/>
</dbReference>
<dbReference type="EMBL" id="HBFQ01017302">
    <property type="protein sequence ID" value="CAD8837680.1"/>
    <property type="molecule type" value="Transcribed_RNA"/>
</dbReference>
<dbReference type="GO" id="GO:0005737">
    <property type="term" value="C:cytoplasm"/>
    <property type="evidence" value="ECO:0007669"/>
    <property type="project" value="TreeGrafter"/>
</dbReference>
<dbReference type="Gene3D" id="1.10.238.10">
    <property type="entry name" value="EF-hand"/>
    <property type="match status" value="2"/>
</dbReference>
<proteinExistence type="predicted"/>
<dbReference type="GO" id="GO:0006897">
    <property type="term" value="P:endocytosis"/>
    <property type="evidence" value="ECO:0007669"/>
    <property type="project" value="TreeGrafter"/>
</dbReference>
<dbReference type="AlphaFoldDB" id="A0A7S0ZZY0"/>
<evidence type="ECO:0000256" key="2">
    <source>
        <dbReference type="SAM" id="MobiDB-lite"/>
    </source>
</evidence>
<dbReference type="PROSITE" id="PS50031">
    <property type="entry name" value="EH"/>
    <property type="match status" value="2"/>
</dbReference>
<dbReference type="InterPro" id="IPR002048">
    <property type="entry name" value="EF_hand_dom"/>
</dbReference>
<sequence>MAQADSLENLIVQSRMAGFPAQGYGQEMYGYQGAFPGQDPGMYGGQDAGMYGVQDPGMYGGQDPGMYGGQDPGMYGGQDPGMYGGCCGPDGAYYGPDGIPGPPPMQPGTYNTMTGTPPDTMMVPPGMVSPQEAQHYQQLFHYVDTEKKGIIDRLSGASFLRQSGLSNDVLRVIWEMADASATGVLTPDRFFLALRLVAHAQAGAPLNPSLIYTEPVSLPEFEGLQRRRDATEYSPAGSRAPSMCGGNSDLSELQMGAPVVPSKEHEIRNAAEYSRARSPSPTPRMSWAPGQKARRKYATLFLKTDANGDGIVEHAEAMQLLQRSGLDQQTLQLVFAHSDRDQDGRLQWVEFLCMAHLVTCVRRGAQLPGLHEGLPQELLQVLGSMMETPQELAMQRSRSASPVVSGRQTPAAPDSPLHAPWPEPETTAAWPGTSTFPEDGFPAVPDTGMEDFDFGTQPKKEKKHKKEKREEELPQWDTGGGDLFATEPYEPPFEPRYEYENVRPQGELSSMVKHFEAVIEADRALSKHLRREVDDLEQDLRNVRETKDQLERTVRQEQEDGDRANEQRRHLERQLQEKKQRLADLRDERRAVNLESISLRRDRDHYAEELQFLQRMAEEEEQTLETVRSSNQFLEKSQKTLEMHTHQLEVQRKEVLAQVSKERELVRQEERQNAELRNKLERMRREQQQVAVSRQEASHRQERLRQYQTDGPPVPMSMDGRPRDPSRMESHSWAHNLTGGDRDPRGDVYGDPRDYRDHRDPRDSRDSRDPRSRAELAPSGPRSREGV</sequence>
<feature type="region of interest" description="Disordered" evidence="2">
    <location>
        <begin position="685"/>
        <end position="787"/>
    </location>
</feature>
<evidence type="ECO:0000313" key="5">
    <source>
        <dbReference type="EMBL" id="CAD8837680.1"/>
    </source>
</evidence>
<dbReference type="GO" id="GO:0016197">
    <property type="term" value="P:endosomal transport"/>
    <property type="evidence" value="ECO:0007669"/>
    <property type="project" value="TreeGrafter"/>
</dbReference>
<protein>
    <submittedName>
        <fullName evidence="5">Uncharacterized protein</fullName>
    </submittedName>
</protein>
<feature type="domain" description="EF-hand" evidence="4">
    <location>
        <begin position="326"/>
        <end position="361"/>
    </location>
</feature>
<keyword evidence="1" id="KW-0106">Calcium</keyword>
<name>A0A7S0ZZY0_NOCSC</name>
<feature type="region of interest" description="Disordered" evidence="2">
    <location>
        <begin position="550"/>
        <end position="574"/>
    </location>
</feature>
<evidence type="ECO:0000259" key="4">
    <source>
        <dbReference type="PROSITE" id="PS50222"/>
    </source>
</evidence>
<dbReference type="PROSITE" id="PS50222">
    <property type="entry name" value="EF_HAND_2"/>
    <property type="match status" value="1"/>
</dbReference>
<dbReference type="SUPFAM" id="SSF47473">
    <property type="entry name" value="EF-hand"/>
    <property type="match status" value="1"/>
</dbReference>